<comment type="similarity">
    <text evidence="3">Belongs to the class-V pyridoxal-phosphate-dependent aminotransferase family.</text>
</comment>
<reference evidence="15" key="1">
    <citation type="submission" date="2023-04" db="EMBL/GenBank/DDBJ databases">
        <title>Phytophthora fragariaefolia NBRC 109709.</title>
        <authorList>
            <person name="Ichikawa N."/>
            <person name="Sato H."/>
            <person name="Tonouchi N."/>
        </authorList>
    </citation>
    <scope>NUCLEOTIDE SEQUENCE</scope>
    <source>
        <strain evidence="15">NBRC 109709</strain>
    </source>
</reference>
<dbReference type="Pfam" id="PF00266">
    <property type="entry name" value="Aminotran_5"/>
    <property type="match status" value="1"/>
</dbReference>
<dbReference type="FunFam" id="3.90.1150.10:FF:000049">
    <property type="entry name" value="Alanine-glyoxylate aminotransferase 1"/>
    <property type="match status" value="1"/>
</dbReference>
<evidence type="ECO:0000256" key="7">
    <source>
        <dbReference type="ARBA" id="ARBA00022679"/>
    </source>
</evidence>
<keyword evidence="5" id="KW-0813">Transport</keyword>
<dbReference type="AlphaFoldDB" id="A0A9W7D5B7"/>
<keyword evidence="16" id="KW-1185">Reference proteome</keyword>
<feature type="domain" description="Aminotransferase class V" evidence="14">
    <location>
        <begin position="26"/>
        <end position="332"/>
    </location>
</feature>
<evidence type="ECO:0000256" key="2">
    <source>
        <dbReference type="ARBA" id="ARBA00004141"/>
    </source>
</evidence>
<evidence type="ECO:0000313" key="16">
    <source>
        <dbReference type="Proteomes" id="UP001165121"/>
    </source>
</evidence>
<dbReference type="InterPro" id="IPR000192">
    <property type="entry name" value="Aminotrans_V_dom"/>
</dbReference>
<evidence type="ECO:0000256" key="11">
    <source>
        <dbReference type="ARBA" id="ARBA00023136"/>
    </source>
</evidence>
<evidence type="ECO:0000256" key="12">
    <source>
        <dbReference type="PROSITE-ProRule" id="PRU00282"/>
    </source>
</evidence>
<dbReference type="FunFam" id="3.40.640.10:FF:000027">
    <property type="entry name" value="Serine--pyruvate aminotransferase, mitochondrial"/>
    <property type="match status" value="1"/>
</dbReference>
<dbReference type="Proteomes" id="UP001165121">
    <property type="component" value="Unassembled WGS sequence"/>
</dbReference>
<dbReference type="GO" id="GO:0016020">
    <property type="term" value="C:membrane"/>
    <property type="evidence" value="ECO:0007669"/>
    <property type="project" value="UniProtKB-SubCell"/>
</dbReference>
<dbReference type="PROSITE" id="PS50920">
    <property type="entry name" value="SOLCAR"/>
    <property type="match status" value="3"/>
</dbReference>
<dbReference type="SUPFAM" id="SSF53383">
    <property type="entry name" value="PLP-dependent transferases"/>
    <property type="match status" value="1"/>
</dbReference>
<feature type="repeat" description="Solcar" evidence="12">
    <location>
        <begin position="496"/>
        <end position="584"/>
    </location>
</feature>
<accession>A0A9W7D5B7</accession>
<comment type="cofactor">
    <cofactor evidence="1 13">
        <name>pyridoxal 5'-phosphate</name>
        <dbReference type="ChEBI" id="CHEBI:597326"/>
    </cofactor>
</comment>
<evidence type="ECO:0000256" key="4">
    <source>
        <dbReference type="ARBA" id="ARBA00013049"/>
    </source>
</evidence>
<dbReference type="GO" id="GO:0008453">
    <property type="term" value="F:alanine-glyoxylate transaminase activity"/>
    <property type="evidence" value="ECO:0007669"/>
    <property type="project" value="UniProtKB-EC"/>
</dbReference>
<dbReference type="OrthoDB" id="7403325at2759"/>
<gene>
    <name evidence="15" type="ORF">Pfra01_002507100</name>
</gene>
<dbReference type="PRINTS" id="PR00926">
    <property type="entry name" value="MITOCARRIER"/>
</dbReference>
<evidence type="ECO:0000259" key="14">
    <source>
        <dbReference type="Pfam" id="PF00266"/>
    </source>
</evidence>
<keyword evidence="8 12" id="KW-0812">Transmembrane</keyword>
<dbReference type="InterPro" id="IPR020578">
    <property type="entry name" value="Aminotrans_V_PyrdxlP_BS"/>
</dbReference>
<evidence type="ECO:0000256" key="9">
    <source>
        <dbReference type="ARBA" id="ARBA00022737"/>
    </source>
</evidence>
<dbReference type="InterPro" id="IPR015422">
    <property type="entry name" value="PyrdxlP-dep_Trfase_small"/>
</dbReference>
<keyword evidence="10" id="KW-0663">Pyridoxal phosphate</keyword>
<evidence type="ECO:0000256" key="3">
    <source>
        <dbReference type="ARBA" id="ARBA00009236"/>
    </source>
</evidence>
<dbReference type="GO" id="GO:0019265">
    <property type="term" value="P:glycine biosynthetic process, by transamination of glyoxylate"/>
    <property type="evidence" value="ECO:0007669"/>
    <property type="project" value="TreeGrafter"/>
</dbReference>
<dbReference type="InterPro" id="IPR002067">
    <property type="entry name" value="MCP"/>
</dbReference>
<feature type="repeat" description="Solcar" evidence="12">
    <location>
        <begin position="390"/>
        <end position="487"/>
    </location>
</feature>
<dbReference type="EC" id="2.6.1.44" evidence="4"/>
<dbReference type="GO" id="GO:0005777">
    <property type="term" value="C:peroxisome"/>
    <property type="evidence" value="ECO:0007669"/>
    <property type="project" value="TreeGrafter"/>
</dbReference>
<name>A0A9W7D5B7_9STRA</name>
<keyword evidence="9" id="KW-0677">Repeat</keyword>
<dbReference type="Gene3D" id="1.50.40.10">
    <property type="entry name" value="Mitochondrial carrier domain"/>
    <property type="match status" value="1"/>
</dbReference>
<evidence type="ECO:0000256" key="13">
    <source>
        <dbReference type="RuleBase" id="RU004504"/>
    </source>
</evidence>
<evidence type="ECO:0000256" key="6">
    <source>
        <dbReference type="ARBA" id="ARBA00022576"/>
    </source>
</evidence>
<dbReference type="InterPro" id="IPR015424">
    <property type="entry name" value="PyrdxlP-dep_Trfase"/>
</dbReference>
<keyword evidence="7" id="KW-0808">Transferase</keyword>
<dbReference type="Gene3D" id="3.90.1150.10">
    <property type="entry name" value="Aspartate Aminotransferase, domain 1"/>
    <property type="match status" value="1"/>
</dbReference>
<dbReference type="EMBL" id="BSXT01004655">
    <property type="protein sequence ID" value="GMF58409.1"/>
    <property type="molecule type" value="Genomic_DNA"/>
</dbReference>
<evidence type="ECO:0000256" key="5">
    <source>
        <dbReference type="ARBA" id="ARBA00022448"/>
    </source>
</evidence>
<dbReference type="Pfam" id="PF00153">
    <property type="entry name" value="Mito_carr"/>
    <property type="match status" value="3"/>
</dbReference>
<sequence length="688" mass="74434">MTKAVLCMNPGPIEFEPRVLRPFAMEGVSHVDKRVVDVFGQCLEKMRRVFLAPDGQPLVVAGSGTLGWDMVGANLVNAGDDVLVVNNGTPAARLEEGRKTLADACIGAQPSVAELEKALQAGVSFKLVTITHVDTSTGVRAHVKEFAAAVRRIQPDAVIVVDGVCATGGEETRMKQWDLDVVLTGSQKCIGVPAGLSLLVIRPRALQLFEKNTSTVKYYVDWRNWLPIMKNYEARQPSYFATPAVNHLFALNEALDILLENGGMEQRFKEHQLIGDAVKEAMKDLGCSLVTADDCGANTLTCVRYPAGVGAADFLPKVVKRGVSLAGGLHKAIKTEYFRIGHMGPSTRRLDHILKTVEAIEGAFIECGHKVAQPGKAAKDLKKKLEAIIPVRPACGYASVYHGCPVPPKCQLYSIGTILLQVQDYIKKGDATAGSSPVKYRTIGQSLKQIHAEEGLRGYFKGNGANCVRVFPYVAIQFAAFERLKPLLISDGAETLSPLQKLFGGAIAGIVSVCVTYPLDAARARLTVQGGLANTAHTGIFNTLSTVVRTEGLRGLYRGVLPTIWGIAPYVGLNFTVFETLRTTVPRNENGEPDAMYLLACGALAGACGQTAAYPMDILRRRFQLSAMRGDATEYTSTLGGLRTIIREEGVRGLYKGLSPNFIKVVPSIAIMFTTNELLKRGIKKYEL</sequence>
<dbReference type="PROSITE" id="PS00595">
    <property type="entry name" value="AA_TRANSFER_CLASS_5"/>
    <property type="match status" value="1"/>
</dbReference>
<evidence type="ECO:0000313" key="15">
    <source>
        <dbReference type="EMBL" id="GMF58409.1"/>
    </source>
</evidence>
<comment type="caution">
    <text evidence="15">The sequence shown here is derived from an EMBL/GenBank/DDBJ whole genome shotgun (WGS) entry which is preliminary data.</text>
</comment>
<dbReference type="Gene3D" id="3.40.640.10">
    <property type="entry name" value="Type I PLP-dependent aspartate aminotransferase-like (Major domain)"/>
    <property type="match status" value="1"/>
</dbReference>
<dbReference type="GO" id="GO:0055085">
    <property type="term" value="P:transmembrane transport"/>
    <property type="evidence" value="ECO:0007669"/>
    <property type="project" value="InterPro"/>
</dbReference>
<evidence type="ECO:0000256" key="1">
    <source>
        <dbReference type="ARBA" id="ARBA00001933"/>
    </source>
</evidence>
<keyword evidence="6" id="KW-0032">Aminotransferase</keyword>
<dbReference type="InterPro" id="IPR018108">
    <property type="entry name" value="MCP_transmembrane"/>
</dbReference>
<dbReference type="PANTHER" id="PTHR21152">
    <property type="entry name" value="AMINOTRANSFERASE CLASS V"/>
    <property type="match status" value="1"/>
</dbReference>
<dbReference type="SUPFAM" id="SSF103506">
    <property type="entry name" value="Mitochondrial carrier"/>
    <property type="match status" value="1"/>
</dbReference>
<comment type="subcellular location">
    <subcellularLocation>
        <location evidence="2">Membrane</location>
        <topology evidence="2">Multi-pass membrane protein</topology>
    </subcellularLocation>
</comment>
<dbReference type="GO" id="GO:0004760">
    <property type="term" value="F:L-serine-pyruvate transaminase activity"/>
    <property type="evidence" value="ECO:0007669"/>
    <property type="project" value="TreeGrafter"/>
</dbReference>
<organism evidence="15 16">
    <name type="scientific">Phytophthora fragariaefolia</name>
    <dbReference type="NCBI Taxonomy" id="1490495"/>
    <lineage>
        <taxon>Eukaryota</taxon>
        <taxon>Sar</taxon>
        <taxon>Stramenopiles</taxon>
        <taxon>Oomycota</taxon>
        <taxon>Peronosporomycetes</taxon>
        <taxon>Peronosporales</taxon>
        <taxon>Peronosporaceae</taxon>
        <taxon>Phytophthora</taxon>
    </lineage>
</organism>
<protein>
    <recommendedName>
        <fullName evidence="4">alanine--glyoxylate transaminase</fullName>
        <ecNumber evidence="4">2.6.1.44</ecNumber>
    </recommendedName>
</protein>
<evidence type="ECO:0000256" key="10">
    <source>
        <dbReference type="ARBA" id="ARBA00022898"/>
    </source>
</evidence>
<feature type="repeat" description="Solcar" evidence="12">
    <location>
        <begin position="593"/>
        <end position="682"/>
    </location>
</feature>
<dbReference type="InterPro" id="IPR023395">
    <property type="entry name" value="MCP_dom_sf"/>
</dbReference>
<dbReference type="PANTHER" id="PTHR21152:SF24">
    <property type="entry name" value="ALANINE--GLYOXYLATE AMINOTRANSFERASE 1"/>
    <property type="match status" value="1"/>
</dbReference>
<evidence type="ECO:0000256" key="8">
    <source>
        <dbReference type="ARBA" id="ARBA00022692"/>
    </source>
</evidence>
<proteinExistence type="inferred from homology"/>
<dbReference type="InterPro" id="IPR015421">
    <property type="entry name" value="PyrdxlP-dep_Trfase_major"/>
</dbReference>
<keyword evidence="11 12" id="KW-0472">Membrane</keyword>